<dbReference type="AlphaFoldDB" id="A0AB39NED8"/>
<organism evidence="1">
    <name type="scientific">Streptomyces sp. R11</name>
    <dbReference type="NCBI Taxonomy" id="3238625"/>
    <lineage>
        <taxon>Bacteria</taxon>
        <taxon>Bacillati</taxon>
        <taxon>Actinomycetota</taxon>
        <taxon>Actinomycetes</taxon>
        <taxon>Kitasatosporales</taxon>
        <taxon>Streptomycetaceae</taxon>
        <taxon>Streptomyces</taxon>
    </lineage>
</organism>
<reference evidence="1" key="1">
    <citation type="submission" date="2024-07" db="EMBL/GenBank/DDBJ databases">
        <authorList>
            <person name="Yu S.T."/>
        </authorList>
    </citation>
    <scope>NUCLEOTIDE SEQUENCE</scope>
    <source>
        <strain evidence="1">R11</strain>
    </source>
</reference>
<evidence type="ECO:0000313" key="1">
    <source>
        <dbReference type="EMBL" id="XDQ15813.1"/>
    </source>
</evidence>
<name>A0AB39NED8_9ACTN</name>
<proteinExistence type="predicted"/>
<gene>
    <name evidence="1" type="ORF">AB5J55_42495</name>
</gene>
<accession>A0AB39NED8</accession>
<protein>
    <submittedName>
        <fullName evidence="1">Uncharacterized protein</fullName>
    </submittedName>
</protein>
<dbReference type="RefSeq" id="WP_369275741.1">
    <property type="nucleotide sequence ID" value="NZ_CP163432.1"/>
</dbReference>
<sequence length="54" mass="5746">MCAAIDRAEHQLLAACDDLLNTCDRAAVGAYLDALCHLVGGQPALELHRCAVPR</sequence>
<dbReference type="EMBL" id="CP163432">
    <property type="protein sequence ID" value="XDQ15813.1"/>
    <property type="molecule type" value="Genomic_DNA"/>
</dbReference>